<dbReference type="Proteomes" id="UP001201812">
    <property type="component" value="Unassembled WGS sequence"/>
</dbReference>
<reference evidence="1" key="1">
    <citation type="submission" date="2022-01" db="EMBL/GenBank/DDBJ databases">
        <title>Genome Sequence Resource for Two Populations of Ditylenchus destructor, the Migratory Endoparasitic Phytonematode.</title>
        <authorList>
            <person name="Zhang H."/>
            <person name="Lin R."/>
            <person name="Xie B."/>
        </authorList>
    </citation>
    <scope>NUCLEOTIDE SEQUENCE</scope>
    <source>
        <strain evidence="1">BazhouSP</strain>
    </source>
</reference>
<gene>
    <name evidence="1" type="ORF">DdX_11156</name>
</gene>
<dbReference type="EMBL" id="JAKKPZ010000029">
    <property type="protein sequence ID" value="KAI1709763.1"/>
    <property type="molecule type" value="Genomic_DNA"/>
</dbReference>
<dbReference type="AlphaFoldDB" id="A0AAD4MXI7"/>
<organism evidence="1 2">
    <name type="scientific">Ditylenchus destructor</name>
    <dbReference type="NCBI Taxonomy" id="166010"/>
    <lineage>
        <taxon>Eukaryota</taxon>
        <taxon>Metazoa</taxon>
        <taxon>Ecdysozoa</taxon>
        <taxon>Nematoda</taxon>
        <taxon>Chromadorea</taxon>
        <taxon>Rhabditida</taxon>
        <taxon>Tylenchina</taxon>
        <taxon>Tylenchomorpha</taxon>
        <taxon>Sphaerularioidea</taxon>
        <taxon>Anguinidae</taxon>
        <taxon>Anguininae</taxon>
        <taxon>Ditylenchus</taxon>
    </lineage>
</organism>
<name>A0AAD4MXI7_9BILA</name>
<proteinExistence type="predicted"/>
<evidence type="ECO:0000313" key="2">
    <source>
        <dbReference type="Proteomes" id="UP001201812"/>
    </source>
</evidence>
<keyword evidence="2" id="KW-1185">Reference proteome</keyword>
<comment type="caution">
    <text evidence="1">The sequence shown here is derived from an EMBL/GenBank/DDBJ whole genome shotgun (WGS) entry which is preliminary data.</text>
</comment>
<sequence length="115" mass="13119">MSPVRLSQQPADLVEDETKSEKETIKLLEVQVQKMETRTSNDVLLRELYEKYVQVNKDIGKLFAWVKNLIKEAEDCRGQASMAEMINTILGLTTQDLQKLVEDLKTKGINLKLPA</sequence>
<evidence type="ECO:0000313" key="1">
    <source>
        <dbReference type="EMBL" id="KAI1709763.1"/>
    </source>
</evidence>
<protein>
    <submittedName>
        <fullName evidence="1">Uncharacterized protein</fullName>
    </submittedName>
</protein>
<accession>A0AAD4MXI7</accession>